<dbReference type="GeneID" id="55623184"/>
<accession>A0A5J6TQZ5</accession>
<name>A0A5J6TQZ5_9CAUD</name>
<protein>
    <submittedName>
        <fullName evidence="2">Uncharacterized protein</fullName>
    </submittedName>
</protein>
<dbReference type="RefSeq" id="YP_009852547.1">
    <property type="nucleotide sequence ID" value="NC_048813.1"/>
</dbReference>
<proteinExistence type="predicted"/>
<evidence type="ECO:0000313" key="3">
    <source>
        <dbReference type="Proteomes" id="UP000325813"/>
    </source>
</evidence>
<reference evidence="2 3" key="1">
    <citation type="submission" date="2019-07" db="EMBL/GenBank/DDBJ databases">
        <authorList>
            <person name="Fryberger R.B."/>
            <person name="Stoner T.H."/>
            <person name="Garlena R.A."/>
            <person name="Russell D.A."/>
            <person name="Pope W.H."/>
            <person name="Jacobs-Sera D."/>
            <person name="Hatfull G.F."/>
        </authorList>
    </citation>
    <scope>NUCLEOTIDE SEQUENCE [LARGE SCALE GENOMIC DNA]</scope>
</reference>
<keyword evidence="3" id="KW-1185">Reference proteome</keyword>
<evidence type="ECO:0000256" key="1">
    <source>
        <dbReference type="SAM" id="MobiDB-lite"/>
    </source>
</evidence>
<evidence type="ECO:0000313" key="2">
    <source>
        <dbReference type="EMBL" id="QFG12397.1"/>
    </source>
</evidence>
<organism evidence="2 3">
    <name type="scientific">Gordonia phage Ranch</name>
    <dbReference type="NCBI Taxonomy" id="2599848"/>
    <lineage>
        <taxon>Viruses</taxon>
        <taxon>Duplodnaviria</taxon>
        <taxon>Heunggongvirae</taxon>
        <taxon>Uroviricota</taxon>
        <taxon>Caudoviricetes</taxon>
        <taxon>Dovevirinae</taxon>
        <taxon>Lambovirus</taxon>
        <taxon>Lambovirus ranch</taxon>
    </lineage>
</organism>
<dbReference type="KEGG" id="vg:55623184"/>
<dbReference type="EMBL" id="MN234207">
    <property type="protein sequence ID" value="QFG12397.1"/>
    <property type="molecule type" value="Genomic_DNA"/>
</dbReference>
<feature type="region of interest" description="Disordered" evidence="1">
    <location>
        <begin position="1"/>
        <end position="22"/>
    </location>
</feature>
<gene>
    <name evidence="2" type="primary">95</name>
    <name evidence="2" type="ORF">PBI_RANCH_95</name>
</gene>
<sequence length="51" mass="5503">MAGIGSAVGTMPTWYRPTEPNGNAKNWCSKAWSTRAERTINDHHSSPSVSG</sequence>
<dbReference type="Proteomes" id="UP000325813">
    <property type="component" value="Segment"/>
</dbReference>